<protein>
    <submittedName>
        <fullName evidence="1">Uncharacterized protein</fullName>
    </submittedName>
</protein>
<proteinExistence type="predicted"/>
<name>A0A934W1J2_9RHOB</name>
<dbReference type="Proteomes" id="UP000640485">
    <property type="component" value="Unassembled WGS sequence"/>
</dbReference>
<organism evidence="1 2">
    <name type="scientific">Paracoccus caeni</name>
    <dbReference type="NCBI Taxonomy" id="657651"/>
    <lineage>
        <taxon>Bacteria</taxon>
        <taxon>Pseudomonadati</taxon>
        <taxon>Pseudomonadota</taxon>
        <taxon>Alphaproteobacteria</taxon>
        <taxon>Rhodobacterales</taxon>
        <taxon>Paracoccaceae</taxon>
        <taxon>Paracoccus</taxon>
    </lineage>
</organism>
<evidence type="ECO:0000313" key="1">
    <source>
        <dbReference type="EMBL" id="MBK4218085.1"/>
    </source>
</evidence>
<evidence type="ECO:0000313" key="2">
    <source>
        <dbReference type="Proteomes" id="UP000640485"/>
    </source>
</evidence>
<dbReference type="AlphaFoldDB" id="A0A934W1J2"/>
<dbReference type="RefSeq" id="WP_200689406.1">
    <property type="nucleotide sequence ID" value="NZ_JAEPRQ010000012.1"/>
</dbReference>
<reference evidence="1" key="1">
    <citation type="submission" date="2021-01" db="EMBL/GenBank/DDBJ databases">
        <title>Paracoccus amoyensis sp. nov., isolated from the surface seawater along the coast of Xiamen Island, China.</title>
        <authorList>
            <person name="Lyu L."/>
        </authorList>
    </citation>
    <scope>NUCLEOTIDE SEQUENCE</scope>
    <source>
        <strain evidence="1">MJ17</strain>
    </source>
</reference>
<dbReference type="EMBL" id="JAEPRQ010000012">
    <property type="protein sequence ID" value="MBK4218085.1"/>
    <property type="molecule type" value="Genomic_DNA"/>
</dbReference>
<accession>A0A934W1J2</accession>
<comment type="caution">
    <text evidence="1">The sequence shown here is derived from an EMBL/GenBank/DDBJ whole genome shotgun (WGS) entry which is preliminary data.</text>
</comment>
<keyword evidence="2" id="KW-1185">Reference proteome</keyword>
<gene>
    <name evidence="1" type="ORF">JJJ17_19325</name>
</gene>
<sequence length="112" mass="13466">MSDKVMNQNNGLAWPTNFHQLHWLFRTYLDGNSERDGFLNEEVKQNNGSFKPLLKQEMEQFLKYRPLRHSEYEREYQTDFASEKALYDYVGILYEWLYGDSKEPDLLPYLAT</sequence>